<organism evidence="6">
    <name type="scientific">Guillardia theta (strain CCMP2712)</name>
    <name type="common">Cryptophyte</name>
    <dbReference type="NCBI Taxonomy" id="905079"/>
    <lineage>
        <taxon>Eukaryota</taxon>
        <taxon>Cryptophyceae</taxon>
        <taxon>Pyrenomonadales</taxon>
        <taxon>Geminigeraceae</taxon>
        <taxon>Guillardia</taxon>
    </lineage>
</organism>
<evidence type="ECO:0000259" key="4">
    <source>
        <dbReference type="Pfam" id="PF00675"/>
    </source>
</evidence>
<feature type="region of interest" description="Disordered" evidence="3">
    <location>
        <begin position="1"/>
        <end position="22"/>
    </location>
</feature>
<evidence type="ECO:0000313" key="7">
    <source>
        <dbReference type="EnsemblProtists" id="EKX48409"/>
    </source>
</evidence>
<dbReference type="PANTHER" id="PTHR11851:SF49">
    <property type="entry name" value="MITOCHONDRIAL-PROCESSING PEPTIDASE SUBUNIT ALPHA"/>
    <property type="match status" value="1"/>
</dbReference>
<protein>
    <submittedName>
        <fullName evidence="6 7">Uncharacterized protein</fullName>
    </submittedName>
</protein>
<dbReference type="Pfam" id="PF05193">
    <property type="entry name" value="Peptidase_M16_C"/>
    <property type="match status" value="1"/>
</dbReference>
<keyword evidence="8" id="KW-1185">Reference proteome</keyword>
<dbReference type="SUPFAM" id="SSF63411">
    <property type="entry name" value="LuxS/MPP-like metallohydrolase"/>
    <property type="match status" value="2"/>
</dbReference>
<comment type="similarity">
    <text evidence="2">Belongs to the peptidase M16 family.</text>
</comment>
<name>L1JJS9_GUITC</name>
<dbReference type="OMA" id="LKYHHSP"/>
<dbReference type="Pfam" id="PF00675">
    <property type="entry name" value="Peptidase_M16"/>
    <property type="match status" value="1"/>
</dbReference>
<dbReference type="GO" id="GO:0005739">
    <property type="term" value="C:mitochondrion"/>
    <property type="evidence" value="ECO:0007669"/>
    <property type="project" value="TreeGrafter"/>
</dbReference>
<dbReference type="KEGG" id="gtt:GUITHDRAFT_106014"/>
<dbReference type="RefSeq" id="XP_005835389.1">
    <property type="nucleotide sequence ID" value="XM_005835332.1"/>
</dbReference>
<evidence type="ECO:0000259" key="5">
    <source>
        <dbReference type="Pfam" id="PF05193"/>
    </source>
</evidence>
<sequence>MNMPMPGTPSAEVGAAVSEPTTKVSTLPNGVRVITESKASMGCSMAIFCATGSRSETLETHGASHFMQHLAYKATVDKSHFGLTRAIEKLGGHVACGSSRDCITYAGECLTSNAGQLFGLMAETFLYPRLEKLDIDNARTLVLADIQNSMKNGAFAVQDVLHTVAYQGQTLGAPMLCNPHAAEMMKGSVIEAFKQTTISPQRIIVSAVGVDHDRMVEYADKAFGEMQPRSVSELVAAQYGGGDCRVPSEPGQVHLALGFEGMPCTAKESVAAAVLQSLLGGGDQFSAGGPGKGLTSRIFRNVLSHPEILTATSFNVSYKDSGLFGIQATVNAHDAQMAITSVAEELTSLRGGFSEEEVTRAKNMTISALFLNLETMGIATEDLGRQIMYYGSRKDGKALAAEVSAITSQDLQKVAKQILSSPLSFAAYGDVAYVPSYSEIVALTRA</sequence>
<dbReference type="Proteomes" id="UP000011087">
    <property type="component" value="Unassembled WGS sequence"/>
</dbReference>
<evidence type="ECO:0000256" key="1">
    <source>
        <dbReference type="ARBA" id="ARBA00002123"/>
    </source>
</evidence>
<reference evidence="8" key="2">
    <citation type="submission" date="2012-11" db="EMBL/GenBank/DDBJ databases">
        <authorList>
            <person name="Kuo A."/>
            <person name="Curtis B.A."/>
            <person name="Tanifuji G."/>
            <person name="Burki F."/>
            <person name="Gruber A."/>
            <person name="Irimia M."/>
            <person name="Maruyama S."/>
            <person name="Arias M.C."/>
            <person name="Ball S.G."/>
            <person name="Gile G.H."/>
            <person name="Hirakawa Y."/>
            <person name="Hopkins J.F."/>
            <person name="Rensing S.A."/>
            <person name="Schmutz J."/>
            <person name="Symeonidi A."/>
            <person name="Elias M."/>
            <person name="Eveleigh R.J."/>
            <person name="Herman E.K."/>
            <person name="Klute M.J."/>
            <person name="Nakayama T."/>
            <person name="Obornik M."/>
            <person name="Reyes-Prieto A."/>
            <person name="Armbrust E.V."/>
            <person name="Aves S.J."/>
            <person name="Beiko R.G."/>
            <person name="Coutinho P."/>
            <person name="Dacks J.B."/>
            <person name="Durnford D.G."/>
            <person name="Fast N.M."/>
            <person name="Green B.R."/>
            <person name="Grisdale C."/>
            <person name="Hempe F."/>
            <person name="Henrissat B."/>
            <person name="Hoppner M.P."/>
            <person name="Ishida K.-I."/>
            <person name="Kim E."/>
            <person name="Koreny L."/>
            <person name="Kroth P.G."/>
            <person name="Liu Y."/>
            <person name="Malik S.-B."/>
            <person name="Maier U.G."/>
            <person name="McRose D."/>
            <person name="Mock T."/>
            <person name="Neilson J.A."/>
            <person name="Onodera N.T."/>
            <person name="Poole A.M."/>
            <person name="Pritham E.J."/>
            <person name="Richards T.A."/>
            <person name="Rocap G."/>
            <person name="Roy S.W."/>
            <person name="Sarai C."/>
            <person name="Schaack S."/>
            <person name="Shirato S."/>
            <person name="Slamovits C.H."/>
            <person name="Spencer D.F."/>
            <person name="Suzuki S."/>
            <person name="Worden A.Z."/>
            <person name="Zauner S."/>
            <person name="Barry K."/>
            <person name="Bell C."/>
            <person name="Bharti A.K."/>
            <person name="Crow J.A."/>
            <person name="Grimwood J."/>
            <person name="Kramer R."/>
            <person name="Lindquist E."/>
            <person name="Lucas S."/>
            <person name="Salamov A."/>
            <person name="McFadden G.I."/>
            <person name="Lane C.E."/>
            <person name="Keeling P.J."/>
            <person name="Gray M.W."/>
            <person name="Grigoriev I.V."/>
            <person name="Archibald J.M."/>
        </authorList>
    </citation>
    <scope>NUCLEOTIDE SEQUENCE</scope>
    <source>
        <strain evidence="8">CCMP2712</strain>
    </source>
</reference>
<dbReference type="GO" id="GO:0046872">
    <property type="term" value="F:metal ion binding"/>
    <property type="evidence" value="ECO:0007669"/>
    <property type="project" value="InterPro"/>
</dbReference>
<accession>L1JJS9</accession>
<dbReference type="InterPro" id="IPR011249">
    <property type="entry name" value="Metalloenz_LuxS/M16"/>
</dbReference>
<dbReference type="InterPro" id="IPR007863">
    <property type="entry name" value="Peptidase_M16_C"/>
</dbReference>
<dbReference type="STRING" id="905079.L1JJS9"/>
<comment type="function">
    <text evidence="1">Substrate recognition and binding subunit of the essential mitochondrial processing protease (MPP), which cleaves the mitochondrial sequence off newly imported precursors proteins.</text>
</comment>
<dbReference type="EMBL" id="JH992986">
    <property type="protein sequence ID" value="EKX48409.1"/>
    <property type="molecule type" value="Genomic_DNA"/>
</dbReference>
<dbReference type="AlphaFoldDB" id="L1JJS9"/>
<dbReference type="Gene3D" id="3.30.830.10">
    <property type="entry name" value="Metalloenzyme, LuxS/M16 peptidase-like"/>
    <property type="match status" value="2"/>
</dbReference>
<feature type="domain" description="Peptidase M16 N-terminal" evidence="4">
    <location>
        <begin position="32"/>
        <end position="177"/>
    </location>
</feature>
<dbReference type="EnsemblProtists" id="EKX48409">
    <property type="protein sequence ID" value="EKX48409"/>
    <property type="gene ID" value="GUITHDRAFT_106014"/>
</dbReference>
<dbReference type="PaxDb" id="55529-EKX48409"/>
<evidence type="ECO:0000256" key="2">
    <source>
        <dbReference type="ARBA" id="ARBA00007261"/>
    </source>
</evidence>
<evidence type="ECO:0000313" key="8">
    <source>
        <dbReference type="Proteomes" id="UP000011087"/>
    </source>
</evidence>
<proteinExistence type="inferred from homology"/>
<dbReference type="eggNOG" id="KOG2067">
    <property type="taxonomic scope" value="Eukaryota"/>
</dbReference>
<dbReference type="OrthoDB" id="10251424at2759"/>
<dbReference type="PANTHER" id="PTHR11851">
    <property type="entry name" value="METALLOPROTEASE"/>
    <property type="match status" value="1"/>
</dbReference>
<dbReference type="GeneID" id="17305080"/>
<evidence type="ECO:0000256" key="3">
    <source>
        <dbReference type="SAM" id="MobiDB-lite"/>
    </source>
</evidence>
<evidence type="ECO:0000313" key="6">
    <source>
        <dbReference type="EMBL" id="EKX48409.1"/>
    </source>
</evidence>
<reference evidence="7" key="3">
    <citation type="submission" date="2016-03" db="UniProtKB">
        <authorList>
            <consortium name="EnsemblProtists"/>
        </authorList>
    </citation>
    <scope>IDENTIFICATION</scope>
</reference>
<dbReference type="FunFam" id="3.30.830.10:FF:000039">
    <property type="entry name" value="Ubiquinol-cytochrome c reductase core subunit 2"/>
    <property type="match status" value="1"/>
</dbReference>
<gene>
    <name evidence="6" type="ORF">GUITHDRAFT_106014</name>
</gene>
<dbReference type="HOGENOM" id="CLU_009902_5_2_1"/>
<reference evidence="6 8" key="1">
    <citation type="journal article" date="2012" name="Nature">
        <title>Algal genomes reveal evolutionary mosaicism and the fate of nucleomorphs.</title>
        <authorList>
            <consortium name="DOE Joint Genome Institute"/>
            <person name="Curtis B.A."/>
            <person name="Tanifuji G."/>
            <person name="Burki F."/>
            <person name="Gruber A."/>
            <person name="Irimia M."/>
            <person name="Maruyama S."/>
            <person name="Arias M.C."/>
            <person name="Ball S.G."/>
            <person name="Gile G.H."/>
            <person name="Hirakawa Y."/>
            <person name="Hopkins J.F."/>
            <person name="Kuo A."/>
            <person name="Rensing S.A."/>
            <person name="Schmutz J."/>
            <person name="Symeonidi A."/>
            <person name="Elias M."/>
            <person name="Eveleigh R.J."/>
            <person name="Herman E.K."/>
            <person name="Klute M.J."/>
            <person name="Nakayama T."/>
            <person name="Obornik M."/>
            <person name="Reyes-Prieto A."/>
            <person name="Armbrust E.V."/>
            <person name="Aves S.J."/>
            <person name="Beiko R.G."/>
            <person name="Coutinho P."/>
            <person name="Dacks J.B."/>
            <person name="Durnford D.G."/>
            <person name="Fast N.M."/>
            <person name="Green B.R."/>
            <person name="Grisdale C.J."/>
            <person name="Hempel F."/>
            <person name="Henrissat B."/>
            <person name="Hoppner M.P."/>
            <person name="Ishida K."/>
            <person name="Kim E."/>
            <person name="Koreny L."/>
            <person name="Kroth P.G."/>
            <person name="Liu Y."/>
            <person name="Malik S.B."/>
            <person name="Maier U.G."/>
            <person name="McRose D."/>
            <person name="Mock T."/>
            <person name="Neilson J.A."/>
            <person name="Onodera N.T."/>
            <person name="Poole A.M."/>
            <person name="Pritham E.J."/>
            <person name="Richards T.A."/>
            <person name="Rocap G."/>
            <person name="Roy S.W."/>
            <person name="Sarai C."/>
            <person name="Schaack S."/>
            <person name="Shirato S."/>
            <person name="Slamovits C.H."/>
            <person name="Spencer D.F."/>
            <person name="Suzuki S."/>
            <person name="Worden A.Z."/>
            <person name="Zauner S."/>
            <person name="Barry K."/>
            <person name="Bell C."/>
            <person name="Bharti A.K."/>
            <person name="Crow J.A."/>
            <person name="Grimwood J."/>
            <person name="Kramer R."/>
            <person name="Lindquist E."/>
            <person name="Lucas S."/>
            <person name="Salamov A."/>
            <person name="McFadden G.I."/>
            <person name="Lane C.E."/>
            <person name="Keeling P.J."/>
            <person name="Gray M.W."/>
            <person name="Grigoriev I.V."/>
            <person name="Archibald J.M."/>
        </authorList>
    </citation>
    <scope>NUCLEOTIDE SEQUENCE</scope>
    <source>
        <strain evidence="6 8">CCMP2712</strain>
    </source>
</reference>
<dbReference type="InterPro" id="IPR011765">
    <property type="entry name" value="Pept_M16_N"/>
</dbReference>
<dbReference type="InterPro" id="IPR050361">
    <property type="entry name" value="MPP/UQCRC_Complex"/>
</dbReference>
<feature type="domain" description="Peptidase M16 C-terminal" evidence="5">
    <location>
        <begin position="190"/>
        <end position="363"/>
    </location>
</feature>